<dbReference type="UniPathway" id="UPA00252"/>
<dbReference type="OrthoDB" id="9805195at2"/>
<evidence type="ECO:0000256" key="2">
    <source>
        <dbReference type="ARBA" id="ARBA00022630"/>
    </source>
</evidence>
<name>A0A518GRA5_9PLAN</name>
<keyword evidence="6 7" id="KW-0350">Heme biosynthesis</keyword>
<keyword evidence="3 7" id="KW-0274">FAD</keyword>
<protein>
    <recommendedName>
        <fullName evidence="7">Coproporphyrinogen III oxidase</fullName>
        <ecNumber evidence="7">1.3.3.15</ecNumber>
    </recommendedName>
</protein>
<dbReference type="KEGG" id="peh:Spb1_30640"/>
<evidence type="ECO:0000313" key="10">
    <source>
        <dbReference type="Proteomes" id="UP000315349"/>
    </source>
</evidence>
<dbReference type="GO" id="GO:0004729">
    <property type="term" value="F:oxygen-dependent protoporphyrinogen oxidase activity"/>
    <property type="evidence" value="ECO:0007669"/>
    <property type="project" value="UniProtKB-UniRule"/>
</dbReference>
<keyword evidence="5 7" id="KW-0560">Oxidoreductase</keyword>
<organism evidence="9 10">
    <name type="scientific">Planctopirus ephydatiae</name>
    <dbReference type="NCBI Taxonomy" id="2528019"/>
    <lineage>
        <taxon>Bacteria</taxon>
        <taxon>Pseudomonadati</taxon>
        <taxon>Planctomycetota</taxon>
        <taxon>Planctomycetia</taxon>
        <taxon>Planctomycetales</taxon>
        <taxon>Planctomycetaceae</taxon>
        <taxon>Planctopirus</taxon>
    </lineage>
</organism>
<keyword evidence="2 7" id="KW-0285">Flavoprotein</keyword>
<dbReference type="GO" id="GO:0005737">
    <property type="term" value="C:cytoplasm"/>
    <property type="evidence" value="ECO:0007669"/>
    <property type="project" value="UniProtKB-SubCell"/>
</dbReference>
<dbReference type="Gene3D" id="1.10.3110.10">
    <property type="entry name" value="protoporphyrinogen ix oxidase, domain 3"/>
    <property type="match status" value="1"/>
</dbReference>
<feature type="domain" description="Amine oxidase" evidence="8">
    <location>
        <begin position="33"/>
        <end position="497"/>
    </location>
</feature>
<dbReference type="PANTHER" id="PTHR42923:SF3">
    <property type="entry name" value="PROTOPORPHYRINOGEN OXIDASE"/>
    <property type="match status" value="1"/>
</dbReference>
<dbReference type="InterPro" id="IPR004572">
    <property type="entry name" value="Protoporphyrinogen_oxidase"/>
</dbReference>
<comment type="cofactor">
    <cofactor evidence="1 7">
        <name>FAD</name>
        <dbReference type="ChEBI" id="CHEBI:57692"/>
    </cofactor>
</comment>
<dbReference type="SUPFAM" id="SSF51905">
    <property type="entry name" value="FAD/NAD(P)-binding domain"/>
    <property type="match status" value="1"/>
</dbReference>
<keyword evidence="7" id="KW-0963">Cytoplasm</keyword>
<evidence type="ECO:0000256" key="1">
    <source>
        <dbReference type="ARBA" id="ARBA00001974"/>
    </source>
</evidence>
<keyword evidence="4" id="KW-0809">Transit peptide</keyword>
<evidence type="ECO:0000256" key="4">
    <source>
        <dbReference type="ARBA" id="ARBA00022946"/>
    </source>
</evidence>
<dbReference type="GO" id="GO:0006783">
    <property type="term" value="P:heme biosynthetic process"/>
    <property type="evidence" value="ECO:0007669"/>
    <property type="project" value="UniProtKB-UniRule"/>
</dbReference>
<dbReference type="EMBL" id="CP036299">
    <property type="protein sequence ID" value="QDV31126.1"/>
    <property type="molecule type" value="Genomic_DNA"/>
</dbReference>
<gene>
    <name evidence="9" type="primary">hemY</name>
    <name evidence="9" type="ORF">Spb1_30640</name>
</gene>
<dbReference type="RefSeq" id="WP_145301542.1">
    <property type="nucleotide sequence ID" value="NZ_CP036299.1"/>
</dbReference>
<dbReference type="InterPro" id="IPR002937">
    <property type="entry name" value="Amino_oxidase"/>
</dbReference>
<accession>A0A518GRA5</accession>
<dbReference type="Pfam" id="PF01593">
    <property type="entry name" value="Amino_oxidase"/>
    <property type="match status" value="1"/>
</dbReference>
<dbReference type="InterPro" id="IPR036188">
    <property type="entry name" value="FAD/NAD-bd_sf"/>
</dbReference>
<dbReference type="NCBIfam" id="TIGR00562">
    <property type="entry name" value="proto_IX_ox"/>
    <property type="match status" value="1"/>
</dbReference>
<keyword evidence="10" id="KW-1185">Reference proteome</keyword>
<dbReference type="SUPFAM" id="SSF54373">
    <property type="entry name" value="FAD-linked reductases, C-terminal domain"/>
    <property type="match status" value="1"/>
</dbReference>
<evidence type="ECO:0000256" key="3">
    <source>
        <dbReference type="ARBA" id="ARBA00022827"/>
    </source>
</evidence>
<proteinExistence type="inferred from homology"/>
<evidence type="ECO:0000256" key="5">
    <source>
        <dbReference type="ARBA" id="ARBA00023002"/>
    </source>
</evidence>
<comment type="catalytic activity">
    <reaction evidence="7">
        <text>coproporphyrinogen III + 3 O2 = coproporphyrin III + 3 H2O2</text>
        <dbReference type="Rhea" id="RHEA:43436"/>
        <dbReference type="ChEBI" id="CHEBI:15379"/>
        <dbReference type="ChEBI" id="CHEBI:16240"/>
        <dbReference type="ChEBI" id="CHEBI:57309"/>
        <dbReference type="ChEBI" id="CHEBI:131725"/>
        <dbReference type="EC" id="1.3.3.15"/>
    </reaction>
</comment>
<dbReference type="FunFam" id="1.10.3110.10:FF:000002">
    <property type="entry name" value="Protoporphyrinogen oxidase"/>
    <property type="match status" value="1"/>
</dbReference>
<evidence type="ECO:0000256" key="7">
    <source>
        <dbReference type="RuleBase" id="RU364052"/>
    </source>
</evidence>
<dbReference type="AlphaFoldDB" id="A0A518GRA5"/>
<evidence type="ECO:0000259" key="8">
    <source>
        <dbReference type="Pfam" id="PF01593"/>
    </source>
</evidence>
<evidence type="ECO:0000256" key="6">
    <source>
        <dbReference type="ARBA" id="ARBA00023133"/>
    </source>
</evidence>
<evidence type="ECO:0000313" key="9">
    <source>
        <dbReference type="EMBL" id="QDV31126.1"/>
    </source>
</evidence>
<comment type="pathway">
    <text evidence="7">Porphyrin-containing compound metabolism; protoheme biosynthesis.</text>
</comment>
<dbReference type="InterPro" id="IPR050464">
    <property type="entry name" value="Zeta_carotene_desat/Oxidored"/>
</dbReference>
<sequence>MNAPGGSGQGGFQGGSPGRSSSPLRIAIVGGGLSGLAAAHRLVEIAAEQNRRFEITLFESQSRLGGLVGTESIAGYQIDLGGDSFITDKPAALNLCLRLGLKDSLIGMSKNFRGAYILRGKKLCLVPEGVNLMTPSKALPILTTSLLSVPGKLRMLGERFVPPRQDESDESLEAFVVRRFGREAFDRLVQPLVSGIYTADPSKLSIQAALPRFPADEKQYGSLIRAATVRALQKRGSPQQQATGARYGLFLGLKGGMQELVDWLLSRIVGQISLRLSTEVTRVEHKTQNEKAAHQSEVVLHTKGRRPETFDTVILALPAWKSAEVLATDQASLSQELSRIEFASSAIVVTGHQESQIKKPLGAFGLVIPRVERRKILAVSFSHRKFPDRVPPGCALLRTFVGGALQPELCELDDQQLQKLVHQELQEILGVEGEPVVSRIVRYPRAMPQFHLGHRELVARIRGQLSLTPRIVLAGNSYDGVGIPDTIASGEQAAERIANFDIKTESPQR</sequence>
<dbReference type="Gene3D" id="3.90.660.20">
    <property type="entry name" value="Protoporphyrinogen oxidase, mitochondrial, domain 2"/>
    <property type="match status" value="1"/>
</dbReference>
<dbReference type="PANTHER" id="PTHR42923">
    <property type="entry name" value="PROTOPORPHYRINOGEN OXIDASE"/>
    <property type="match status" value="1"/>
</dbReference>
<dbReference type="Gene3D" id="3.50.50.60">
    <property type="entry name" value="FAD/NAD(P)-binding domain"/>
    <property type="match status" value="1"/>
</dbReference>
<comment type="function">
    <text evidence="7">Involved in coproporphyrin-dependent heme b biosynthesis. Catalyzes the oxidation of coproporphyrinogen III to coproporphyrin III.</text>
</comment>
<dbReference type="EC" id="1.3.3.15" evidence="7"/>
<dbReference type="Proteomes" id="UP000315349">
    <property type="component" value="Chromosome"/>
</dbReference>
<reference evidence="9 10" key="1">
    <citation type="submission" date="2019-02" db="EMBL/GenBank/DDBJ databases">
        <title>Deep-cultivation of Planctomycetes and their phenomic and genomic characterization uncovers novel biology.</title>
        <authorList>
            <person name="Wiegand S."/>
            <person name="Jogler M."/>
            <person name="Boedeker C."/>
            <person name="Pinto D."/>
            <person name="Vollmers J."/>
            <person name="Rivas-Marin E."/>
            <person name="Kohn T."/>
            <person name="Peeters S.H."/>
            <person name="Heuer A."/>
            <person name="Rast P."/>
            <person name="Oberbeckmann S."/>
            <person name="Bunk B."/>
            <person name="Jeske O."/>
            <person name="Meyerdierks A."/>
            <person name="Storesund J.E."/>
            <person name="Kallscheuer N."/>
            <person name="Luecker S."/>
            <person name="Lage O.M."/>
            <person name="Pohl T."/>
            <person name="Merkel B.J."/>
            <person name="Hornburger P."/>
            <person name="Mueller R.-W."/>
            <person name="Bruemmer F."/>
            <person name="Labrenz M."/>
            <person name="Spormann A.M."/>
            <person name="Op den Camp H."/>
            <person name="Overmann J."/>
            <person name="Amann R."/>
            <person name="Jetten M.S.M."/>
            <person name="Mascher T."/>
            <person name="Medema M.H."/>
            <person name="Devos D.P."/>
            <person name="Kaster A.-K."/>
            <person name="Ovreas L."/>
            <person name="Rohde M."/>
            <person name="Galperin M.Y."/>
            <person name="Jogler C."/>
        </authorList>
    </citation>
    <scope>NUCLEOTIDE SEQUENCE [LARGE SCALE GENOMIC DNA]</scope>
    <source>
        <strain evidence="9 10">Spb1</strain>
    </source>
</reference>
<comment type="similarity">
    <text evidence="7">Belongs to the protoporphyrinogen/coproporphyrinogen oxidase family. Coproporphyrinogen III oxidase subfamily.</text>
</comment>
<comment type="subcellular location">
    <subcellularLocation>
        <location evidence="7">Cytoplasm</location>
    </subcellularLocation>
</comment>